<evidence type="ECO:0000313" key="2">
    <source>
        <dbReference type="Proteomes" id="UP000178109"/>
    </source>
</evidence>
<dbReference type="Proteomes" id="UP000178109">
    <property type="component" value="Unassembled WGS sequence"/>
</dbReference>
<name>A0A1G2BTM7_9BACT</name>
<protein>
    <recommendedName>
        <fullName evidence="3">Ribbon-helix-helix protein CopG domain-containing protein</fullName>
    </recommendedName>
</protein>
<organism evidence="1 2">
    <name type="scientific">Candidatus Komeilibacteria bacterium RIFCSPLOWO2_02_FULL_48_11</name>
    <dbReference type="NCBI Taxonomy" id="1798553"/>
    <lineage>
        <taxon>Bacteria</taxon>
        <taxon>Candidatus Komeiliibacteriota</taxon>
    </lineage>
</organism>
<accession>A0A1G2BTM7</accession>
<dbReference type="EMBL" id="MHKO01000020">
    <property type="protein sequence ID" value="OGY92493.1"/>
    <property type="molecule type" value="Genomic_DNA"/>
</dbReference>
<evidence type="ECO:0008006" key="3">
    <source>
        <dbReference type="Google" id="ProtNLM"/>
    </source>
</evidence>
<dbReference type="AlphaFoldDB" id="A0A1G2BTM7"/>
<sequence length="85" mass="9952">MPVVNFSITKPLERDIKEVIKKRGFTSKAEFFRFAAWGAIKDFRHPQETIDERFEREMTELGETLSKKLRGKKLPSPEEQLADLL</sequence>
<proteinExistence type="predicted"/>
<evidence type="ECO:0000313" key="1">
    <source>
        <dbReference type="EMBL" id="OGY92493.1"/>
    </source>
</evidence>
<comment type="caution">
    <text evidence="1">The sequence shown here is derived from an EMBL/GenBank/DDBJ whole genome shotgun (WGS) entry which is preliminary data.</text>
</comment>
<dbReference type="STRING" id="1798553.A3H70_04590"/>
<reference evidence="1 2" key="1">
    <citation type="journal article" date="2016" name="Nat. Commun.">
        <title>Thousands of microbial genomes shed light on interconnected biogeochemical processes in an aquifer system.</title>
        <authorList>
            <person name="Anantharaman K."/>
            <person name="Brown C.T."/>
            <person name="Hug L.A."/>
            <person name="Sharon I."/>
            <person name="Castelle C.J."/>
            <person name="Probst A.J."/>
            <person name="Thomas B.C."/>
            <person name="Singh A."/>
            <person name="Wilkins M.J."/>
            <person name="Karaoz U."/>
            <person name="Brodie E.L."/>
            <person name="Williams K.H."/>
            <person name="Hubbard S.S."/>
            <person name="Banfield J.F."/>
        </authorList>
    </citation>
    <scope>NUCLEOTIDE SEQUENCE [LARGE SCALE GENOMIC DNA]</scope>
</reference>
<gene>
    <name evidence="1" type="ORF">A3H70_04590</name>
</gene>